<dbReference type="AlphaFoldDB" id="A0A1Y6CI82"/>
<reference evidence="3 4" key="1">
    <citation type="submission" date="2017-04" db="EMBL/GenBank/DDBJ databases">
        <authorList>
            <person name="Afonso C.L."/>
            <person name="Miller P.J."/>
            <person name="Scott M.A."/>
            <person name="Spackman E."/>
            <person name="Goraichik I."/>
            <person name="Dimitrov K.M."/>
            <person name="Suarez D.L."/>
            <person name="Swayne D.E."/>
        </authorList>
    </citation>
    <scope>NUCLEOTIDE SEQUENCE [LARGE SCALE GENOMIC DNA]</scope>
    <source>
        <strain evidence="3 4">USBA 355</strain>
    </source>
</reference>
<evidence type="ECO:0000313" key="4">
    <source>
        <dbReference type="Proteomes" id="UP000192917"/>
    </source>
</evidence>
<keyword evidence="1" id="KW-0175">Coiled coil</keyword>
<keyword evidence="4" id="KW-1185">Reference proteome</keyword>
<feature type="coiled-coil region" evidence="1">
    <location>
        <begin position="60"/>
        <end position="167"/>
    </location>
</feature>
<evidence type="ECO:0000256" key="2">
    <source>
        <dbReference type="SAM" id="SignalP"/>
    </source>
</evidence>
<dbReference type="EMBL" id="FWZX01000026">
    <property type="protein sequence ID" value="SMF66119.1"/>
    <property type="molecule type" value="Genomic_DNA"/>
</dbReference>
<evidence type="ECO:0008006" key="5">
    <source>
        <dbReference type="Google" id="ProtNLM"/>
    </source>
</evidence>
<dbReference type="STRING" id="560819.SAMN05428998_12678"/>
<name>A0A1Y6CI82_9PROT</name>
<gene>
    <name evidence="3" type="ORF">SAMN05428998_12678</name>
</gene>
<sequence length="171" mass="18651">MTRVALLLFGVLVLTGCANSSATECDATNAGSLFAADACIRGKGFDARIAQIRSQTRHEVEEAQLSRERAAALKAEAEALARDRKALQRQLATNQSQLDELRLQLGSARASNAEQQARLDTLREQLGEMERQLAAARAEPPREAAEIAKLEEDIERKRAAIALIVKQLQSS</sequence>
<accession>A0A1Y6CI82</accession>
<feature type="chain" id="PRO_5013051536" description="Lipoprotein" evidence="2">
    <location>
        <begin position="23"/>
        <end position="171"/>
    </location>
</feature>
<feature type="signal peptide" evidence="2">
    <location>
        <begin position="1"/>
        <end position="22"/>
    </location>
</feature>
<dbReference type="Proteomes" id="UP000192917">
    <property type="component" value="Unassembled WGS sequence"/>
</dbReference>
<dbReference type="PROSITE" id="PS51257">
    <property type="entry name" value="PROKAR_LIPOPROTEIN"/>
    <property type="match status" value="1"/>
</dbReference>
<protein>
    <recommendedName>
        <fullName evidence="5">Lipoprotein</fullName>
    </recommendedName>
</protein>
<organism evidence="3 4">
    <name type="scientific">Tistlia consotensis USBA 355</name>
    <dbReference type="NCBI Taxonomy" id="560819"/>
    <lineage>
        <taxon>Bacteria</taxon>
        <taxon>Pseudomonadati</taxon>
        <taxon>Pseudomonadota</taxon>
        <taxon>Alphaproteobacteria</taxon>
        <taxon>Rhodospirillales</taxon>
        <taxon>Rhodovibrionaceae</taxon>
        <taxon>Tistlia</taxon>
    </lineage>
</organism>
<dbReference type="Gene3D" id="1.10.287.1490">
    <property type="match status" value="1"/>
</dbReference>
<keyword evidence="2" id="KW-0732">Signal</keyword>
<evidence type="ECO:0000256" key="1">
    <source>
        <dbReference type="SAM" id="Coils"/>
    </source>
</evidence>
<proteinExistence type="predicted"/>
<evidence type="ECO:0000313" key="3">
    <source>
        <dbReference type="EMBL" id="SMF66119.1"/>
    </source>
</evidence>
<dbReference type="RefSeq" id="WP_085125338.1">
    <property type="nucleotide sequence ID" value="NZ_FWZX01000026.1"/>
</dbReference>